<evidence type="ECO:0000256" key="1">
    <source>
        <dbReference type="SAM" id="MobiDB-lite"/>
    </source>
</evidence>
<comment type="caution">
    <text evidence="2">The sequence shown here is derived from an EMBL/GenBank/DDBJ whole genome shotgun (WGS) entry which is preliminary data.</text>
</comment>
<organism evidence="2 3">
    <name type="scientific">Zalerion maritima</name>
    <dbReference type="NCBI Taxonomy" id="339359"/>
    <lineage>
        <taxon>Eukaryota</taxon>
        <taxon>Fungi</taxon>
        <taxon>Dikarya</taxon>
        <taxon>Ascomycota</taxon>
        <taxon>Pezizomycotina</taxon>
        <taxon>Sordariomycetes</taxon>
        <taxon>Lulworthiomycetidae</taxon>
        <taxon>Lulworthiales</taxon>
        <taxon>Lulworthiaceae</taxon>
        <taxon>Zalerion</taxon>
    </lineage>
</organism>
<evidence type="ECO:0000313" key="2">
    <source>
        <dbReference type="EMBL" id="KAJ2904275.1"/>
    </source>
</evidence>
<dbReference type="AlphaFoldDB" id="A0AAD5WW53"/>
<feature type="compositionally biased region" description="Basic and acidic residues" evidence="1">
    <location>
        <begin position="160"/>
        <end position="170"/>
    </location>
</feature>
<feature type="region of interest" description="Disordered" evidence="1">
    <location>
        <begin position="211"/>
        <end position="245"/>
    </location>
</feature>
<evidence type="ECO:0000313" key="3">
    <source>
        <dbReference type="Proteomes" id="UP001201980"/>
    </source>
</evidence>
<name>A0AAD5WW53_9PEZI</name>
<gene>
    <name evidence="2" type="ORF">MKZ38_008486</name>
</gene>
<keyword evidence="3" id="KW-1185">Reference proteome</keyword>
<dbReference type="EMBL" id="JAKWBI020000058">
    <property type="protein sequence ID" value="KAJ2904275.1"/>
    <property type="molecule type" value="Genomic_DNA"/>
</dbReference>
<accession>A0AAD5WW53</accession>
<protein>
    <submittedName>
        <fullName evidence="2">Uncharacterized protein</fullName>
    </submittedName>
</protein>
<proteinExistence type="predicted"/>
<sequence length="245" mass="27395">MDLQECNDKTLEALATLVEQRPLLAHLLCRSTNEETTNHLSTTRRELHSQHLPIEDRAQSHSVETSDYDVSCPMEFLPTIVRTDVPPSLGHLDPDIYSRPEHTAEEGDAEFQEANKMPTVSLEARDHVEAKDNIYCPPTTTKRICEPRALTPPATPPTTNDHRGERERTQPDNSGVVAKLCERYENMNPPPPTGNHVLEIHPVPIEETDDCLSGRIRQPVTPHQGNAPPVQRECDEIGQNSSSPT</sequence>
<dbReference type="Proteomes" id="UP001201980">
    <property type="component" value="Unassembled WGS sequence"/>
</dbReference>
<feature type="region of interest" description="Disordered" evidence="1">
    <location>
        <begin position="144"/>
        <end position="173"/>
    </location>
</feature>
<reference evidence="2" key="1">
    <citation type="submission" date="2022-07" db="EMBL/GenBank/DDBJ databases">
        <title>Draft genome sequence of Zalerion maritima ATCC 34329, a (micro)plastics degrading marine fungus.</title>
        <authorList>
            <person name="Paco A."/>
            <person name="Goncalves M.F.M."/>
            <person name="Rocha-Santos T.A.P."/>
            <person name="Alves A."/>
        </authorList>
    </citation>
    <scope>NUCLEOTIDE SEQUENCE</scope>
    <source>
        <strain evidence="2">ATCC 34329</strain>
    </source>
</reference>